<evidence type="ECO:0000313" key="2">
    <source>
        <dbReference type="Proteomes" id="UP001307889"/>
    </source>
</evidence>
<sequence length="136" mass="15483">MVPPGLLDPLRLHELECLSLSIPGHLGSFSLARINRQNSRFSHPKQIPQAKKESLSRNSEFLARVQVKQEASLWLLGGQVGDFGTTVGSQRSELIRKWYETQLHNTVKANIPAGMEMLFLSKRLILELLFLHRQQQ</sequence>
<proteinExistence type="predicted"/>
<evidence type="ECO:0000313" key="1">
    <source>
        <dbReference type="EMBL" id="BES98301.1"/>
    </source>
</evidence>
<dbReference type="EMBL" id="AP028917">
    <property type="protein sequence ID" value="BES98301.1"/>
    <property type="molecule type" value="Genomic_DNA"/>
</dbReference>
<accession>A0ABN7B1K6</accession>
<dbReference type="Proteomes" id="UP001307889">
    <property type="component" value="Chromosome 9"/>
</dbReference>
<keyword evidence="2" id="KW-1185">Reference proteome</keyword>
<reference evidence="1 2" key="1">
    <citation type="submission" date="2023-09" db="EMBL/GenBank/DDBJ databases">
        <title>Nesidiocoris tenuis whole genome shotgun sequence.</title>
        <authorList>
            <person name="Shibata T."/>
            <person name="Shimoda M."/>
            <person name="Kobayashi T."/>
            <person name="Uehara T."/>
        </authorList>
    </citation>
    <scope>NUCLEOTIDE SEQUENCE [LARGE SCALE GENOMIC DNA]</scope>
    <source>
        <strain evidence="1 2">Japan</strain>
    </source>
</reference>
<protein>
    <submittedName>
        <fullName evidence="1">Uncharacterized protein</fullName>
    </submittedName>
</protein>
<organism evidence="1 2">
    <name type="scientific">Nesidiocoris tenuis</name>
    <dbReference type="NCBI Taxonomy" id="355587"/>
    <lineage>
        <taxon>Eukaryota</taxon>
        <taxon>Metazoa</taxon>
        <taxon>Ecdysozoa</taxon>
        <taxon>Arthropoda</taxon>
        <taxon>Hexapoda</taxon>
        <taxon>Insecta</taxon>
        <taxon>Pterygota</taxon>
        <taxon>Neoptera</taxon>
        <taxon>Paraneoptera</taxon>
        <taxon>Hemiptera</taxon>
        <taxon>Heteroptera</taxon>
        <taxon>Panheteroptera</taxon>
        <taxon>Cimicomorpha</taxon>
        <taxon>Miridae</taxon>
        <taxon>Dicyphina</taxon>
        <taxon>Nesidiocoris</taxon>
    </lineage>
</organism>
<name>A0ABN7B1K6_9HEMI</name>
<gene>
    <name evidence="1" type="ORF">NTJ_11116</name>
</gene>